<dbReference type="PANTHER" id="PTHR33917:SF2">
    <property type="entry name" value="PROTEIN EXECUTER 2, CHLOROPLASTIC"/>
    <property type="match status" value="1"/>
</dbReference>
<evidence type="ECO:0000313" key="1">
    <source>
        <dbReference type="EMBL" id="WKA13282.1"/>
    </source>
</evidence>
<dbReference type="InterPro" id="IPR044680">
    <property type="entry name" value="EX1/2"/>
</dbReference>
<protein>
    <submittedName>
        <fullName evidence="1">Uncharacterized protein</fullName>
    </submittedName>
</protein>
<evidence type="ECO:0000313" key="2">
    <source>
        <dbReference type="Proteomes" id="UP001227230"/>
    </source>
</evidence>
<sequence length="77" mass="9062">MSNRYYLIGVSWKFSPGEWFILWKRAVLEMVKLITSHLDPFDGLHVGTFGPYGTEVVQLRLKFGHWNEEMSSLNMLR</sequence>
<accession>A0ABY9E0K6</accession>
<reference evidence="1 2" key="1">
    <citation type="journal article" date="2023" name="Hortic Res">
        <title>The complete reference genome for grapevine (Vitis vinifera L.) genetics and breeding.</title>
        <authorList>
            <person name="Shi X."/>
            <person name="Cao S."/>
            <person name="Wang X."/>
            <person name="Huang S."/>
            <person name="Wang Y."/>
            <person name="Liu Z."/>
            <person name="Liu W."/>
            <person name="Leng X."/>
            <person name="Peng Y."/>
            <person name="Wang N."/>
            <person name="Wang Y."/>
            <person name="Ma Z."/>
            <person name="Xu X."/>
            <person name="Zhang F."/>
            <person name="Xue H."/>
            <person name="Zhong H."/>
            <person name="Wang Y."/>
            <person name="Zhang K."/>
            <person name="Velt A."/>
            <person name="Avia K."/>
            <person name="Holtgrawe D."/>
            <person name="Grimplet J."/>
            <person name="Matus J.T."/>
            <person name="Ware D."/>
            <person name="Wu X."/>
            <person name="Wang H."/>
            <person name="Liu C."/>
            <person name="Fang Y."/>
            <person name="Rustenholz C."/>
            <person name="Cheng Z."/>
            <person name="Xiao H."/>
            <person name="Zhou Y."/>
        </authorList>
    </citation>
    <scope>NUCLEOTIDE SEQUENCE [LARGE SCALE GENOMIC DNA]</scope>
    <source>
        <strain evidence="2">cv. Pinot noir / PN40024</strain>
        <tissue evidence="1">Leaf</tissue>
    </source>
</reference>
<dbReference type="Proteomes" id="UP001227230">
    <property type="component" value="Chromosome 19"/>
</dbReference>
<dbReference type="PANTHER" id="PTHR33917">
    <property type="entry name" value="PROTEIN EXECUTER 1, CHLOROPLASTIC"/>
    <property type="match status" value="1"/>
</dbReference>
<dbReference type="Pfam" id="PF12014">
    <property type="entry name" value="Cyclin_D1_bind"/>
    <property type="match status" value="1"/>
</dbReference>
<keyword evidence="2" id="KW-1185">Reference proteome</keyword>
<name>A0ABY9E0K6_VITVI</name>
<proteinExistence type="predicted"/>
<dbReference type="EMBL" id="CP126666">
    <property type="protein sequence ID" value="WKA13282.1"/>
    <property type="molecule type" value="Genomic_DNA"/>
</dbReference>
<organism evidence="1 2">
    <name type="scientific">Vitis vinifera</name>
    <name type="common">Grape</name>
    <dbReference type="NCBI Taxonomy" id="29760"/>
    <lineage>
        <taxon>Eukaryota</taxon>
        <taxon>Viridiplantae</taxon>
        <taxon>Streptophyta</taxon>
        <taxon>Embryophyta</taxon>
        <taxon>Tracheophyta</taxon>
        <taxon>Spermatophyta</taxon>
        <taxon>Magnoliopsida</taxon>
        <taxon>eudicotyledons</taxon>
        <taxon>Gunneridae</taxon>
        <taxon>Pentapetalae</taxon>
        <taxon>rosids</taxon>
        <taxon>Vitales</taxon>
        <taxon>Vitaceae</taxon>
        <taxon>Viteae</taxon>
        <taxon>Vitis</taxon>
    </lineage>
</organism>
<gene>
    <name evidence="1" type="ORF">VitviT2T_030598</name>
</gene>